<organism evidence="1 2">
    <name type="scientific">Romanomermis culicivorax</name>
    <name type="common">Nematode worm</name>
    <dbReference type="NCBI Taxonomy" id="13658"/>
    <lineage>
        <taxon>Eukaryota</taxon>
        <taxon>Metazoa</taxon>
        <taxon>Ecdysozoa</taxon>
        <taxon>Nematoda</taxon>
        <taxon>Enoplea</taxon>
        <taxon>Dorylaimia</taxon>
        <taxon>Mermithida</taxon>
        <taxon>Mermithoidea</taxon>
        <taxon>Mermithidae</taxon>
        <taxon>Romanomermis</taxon>
    </lineage>
</organism>
<sequence>MINESDAEKNMELAAYLEKVDQIAKKIQSIPDGMLDEESGDVESISRDRPFFALEALEPFSLESIGYSARSSILTAVEQMRKIDDNKWDPSYDNYDYQYGLKNFHADAD</sequence>
<reference evidence="2" key="1">
    <citation type="submission" date="2022-11" db="UniProtKB">
        <authorList>
            <consortium name="WormBaseParasite"/>
        </authorList>
    </citation>
    <scope>IDENTIFICATION</scope>
</reference>
<proteinExistence type="predicted"/>
<protein>
    <submittedName>
        <fullName evidence="2">Uncharacterized protein</fullName>
    </submittedName>
</protein>
<evidence type="ECO:0000313" key="2">
    <source>
        <dbReference type="WBParaSite" id="nRc.2.0.1.t23799-RA"/>
    </source>
</evidence>
<accession>A0A915JBD6</accession>
<evidence type="ECO:0000313" key="1">
    <source>
        <dbReference type="Proteomes" id="UP000887565"/>
    </source>
</evidence>
<keyword evidence="1" id="KW-1185">Reference proteome</keyword>
<dbReference type="WBParaSite" id="nRc.2.0.1.t23799-RA">
    <property type="protein sequence ID" value="nRc.2.0.1.t23799-RA"/>
    <property type="gene ID" value="nRc.2.0.1.g23799"/>
</dbReference>
<dbReference type="Proteomes" id="UP000887565">
    <property type="component" value="Unplaced"/>
</dbReference>
<dbReference type="AlphaFoldDB" id="A0A915JBD6"/>
<name>A0A915JBD6_ROMCU</name>